<organism evidence="1 2">
    <name type="scientific">Fomitopsis schrenkii</name>
    <name type="common">Brown rot fungus</name>
    <dbReference type="NCBI Taxonomy" id="2126942"/>
    <lineage>
        <taxon>Eukaryota</taxon>
        <taxon>Fungi</taxon>
        <taxon>Dikarya</taxon>
        <taxon>Basidiomycota</taxon>
        <taxon>Agaricomycotina</taxon>
        <taxon>Agaricomycetes</taxon>
        <taxon>Polyporales</taxon>
        <taxon>Fomitopsis</taxon>
    </lineage>
</organism>
<evidence type="ECO:0000313" key="2">
    <source>
        <dbReference type="Proteomes" id="UP000015241"/>
    </source>
</evidence>
<feature type="non-terminal residue" evidence="1">
    <location>
        <position position="78"/>
    </location>
</feature>
<dbReference type="HOGENOM" id="CLU_2644644_0_0_1"/>
<gene>
    <name evidence="1" type="ORF">FOMPIDRAFT_1025310</name>
</gene>
<protein>
    <submittedName>
        <fullName evidence="1">Uncharacterized protein</fullName>
    </submittedName>
</protein>
<name>S8DZP4_FOMSC</name>
<proteinExistence type="predicted"/>
<sequence length="78" mass="8795">MVVSGGKIMPFTACYDTTTTLTQYPTMPEWPAVFVGQNDLVVAEAPRGMLFDGVYDGGEDNEVFKYRTIMWCNIRQYG</sequence>
<accession>S8DZP4</accession>
<keyword evidence="2" id="KW-1185">Reference proteome</keyword>
<dbReference type="EMBL" id="KE504186">
    <property type="protein sequence ID" value="EPS96593.1"/>
    <property type="molecule type" value="Genomic_DNA"/>
</dbReference>
<dbReference type="Proteomes" id="UP000015241">
    <property type="component" value="Unassembled WGS sequence"/>
</dbReference>
<reference evidence="1 2" key="1">
    <citation type="journal article" date="2012" name="Science">
        <title>The Paleozoic origin of enzymatic lignin decomposition reconstructed from 31 fungal genomes.</title>
        <authorList>
            <person name="Floudas D."/>
            <person name="Binder M."/>
            <person name="Riley R."/>
            <person name="Barry K."/>
            <person name="Blanchette R.A."/>
            <person name="Henrissat B."/>
            <person name="Martinez A.T."/>
            <person name="Otillar R."/>
            <person name="Spatafora J.W."/>
            <person name="Yadav J.S."/>
            <person name="Aerts A."/>
            <person name="Benoit I."/>
            <person name="Boyd A."/>
            <person name="Carlson A."/>
            <person name="Copeland A."/>
            <person name="Coutinho P.M."/>
            <person name="de Vries R.P."/>
            <person name="Ferreira P."/>
            <person name="Findley K."/>
            <person name="Foster B."/>
            <person name="Gaskell J."/>
            <person name="Glotzer D."/>
            <person name="Gorecki P."/>
            <person name="Heitman J."/>
            <person name="Hesse C."/>
            <person name="Hori C."/>
            <person name="Igarashi K."/>
            <person name="Jurgens J.A."/>
            <person name="Kallen N."/>
            <person name="Kersten P."/>
            <person name="Kohler A."/>
            <person name="Kuees U."/>
            <person name="Kumar T.K.A."/>
            <person name="Kuo A."/>
            <person name="LaButti K."/>
            <person name="Larrondo L.F."/>
            <person name="Lindquist E."/>
            <person name="Ling A."/>
            <person name="Lombard V."/>
            <person name="Lucas S."/>
            <person name="Lundell T."/>
            <person name="Martin R."/>
            <person name="McLaughlin D.J."/>
            <person name="Morgenstern I."/>
            <person name="Morin E."/>
            <person name="Murat C."/>
            <person name="Nagy L.G."/>
            <person name="Nolan M."/>
            <person name="Ohm R.A."/>
            <person name="Patyshakuliyeva A."/>
            <person name="Rokas A."/>
            <person name="Ruiz-Duenas F.J."/>
            <person name="Sabat G."/>
            <person name="Salamov A."/>
            <person name="Samejima M."/>
            <person name="Schmutz J."/>
            <person name="Slot J.C."/>
            <person name="St John F."/>
            <person name="Stenlid J."/>
            <person name="Sun H."/>
            <person name="Sun S."/>
            <person name="Syed K."/>
            <person name="Tsang A."/>
            <person name="Wiebenga A."/>
            <person name="Young D."/>
            <person name="Pisabarro A."/>
            <person name="Eastwood D.C."/>
            <person name="Martin F."/>
            <person name="Cullen D."/>
            <person name="Grigoriev I.V."/>
            <person name="Hibbett D.S."/>
        </authorList>
    </citation>
    <scope>NUCLEOTIDE SEQUENCE</scope>
    <source>
        <strain evidence="2">FP-58527</strain>
    </source>
</reference>
<evidence type="ECO:0000313" key="1">
    <source>
        <dbReference type="EMBL" id="EPS96593.1"/>
    </source>
</evidence>
<dbReference type="InParanoid" id="S8DZP4"/>
<dbReference type="AlphaFoldDB" id="S8DZP4"/>